<dbReference type="Pfam" id="PF03055">
    <property type="entry name" value="RPE65"/>
    <property type="match status" value="1"/>
</dbReference>
<comment type="caution">
    <text evidence="7">The sequence shown here is derived from an EMBL/GenBank/DDBJ whole genome shotgun (WGS) entry which is preliminary data.</text>
</comment>
<keyword evidence="3 6" id="KW-0560">Oxidoreductase</keyword>
<dbReference type="AlphaFoldDB" id="A0A161Z2F9"/>
<dbReference type="PANTHER" id="PTHR10543">
    <property type="entry name" value="BETA-CAROTENE DIOXYGENASE"/>
    <property type="match status" value="1"/>
</dbReference>
<evidence type="ECO:0000256" key="4">
    <source>
        <dbReference type="ARBA" id="ARBA00023004"/>
    </source>
</evidence>
<sequence length="451" mass="50116">MGDARAYALPVPDEIDATELPVSGAIPPALCGRYVRNGPNALPGADLSDPRHFFSGPGMLHGVRLRDGRALWYRNRWVRTQRFLDERAGRPLRTDLRSVSANTHIIEHAGRLLALVESGLPHEVTLDLNTVGPCDFGGRLTTAMTAHPRLDPRSGELHFFGYGTTAPYVTYHRLSAGGELTASTGIEVPAPTMMHDFAITDRHIVWLDLPVTYAPELRGRGMPFRWNDTYGARIGVMPREGRTAVRWFDIDPCYVFHLGNARDDGDRVVVDGCRYGEATFPREWRRFSGEESVRPLQLPLDPGRAEAARLHRWILDLTTGRAREERLDDCNVEFPTLRGDYVGRHNRYLYAVTETPDGIAKYDLVSGSRTRHELPDCAVGEAVFVPAPDADAEDAGWLLSIVTDRGGRSSRLLVLDASDLAAPPVARVHLPRRVPTGFHGSWIPDTVDPVR</sequence>
<feature type="binding site" evidence="5">
    <location>
        <position position="147"/>
    </location>
    <ligand>
        <name>Fe cation</name>
        <dbReference type="ChEBI" id="CHEBI:24875"/>
        <note>catalytic</note>
    </ligand>
</feature>
<keyword evidence="8" id="KW-1185">Reference proteome</keyword>
<evidence type="ECO:0000256" key="3">
    <source>
        <dbReference type="ARBA" id="ARBA00023002"/>
    </source>
</evidence>
<dbReference type="InterPro" id="IPR004294">
    <property type="entry name" value="Carotenoid_Oase"/>
</dbReference>
<dbReference type="EC" id="1.13.11.-" evidence="6"/>
<evidence type="ECO:0000256" key="5">
    <source>
        <dbReference type="PIRSR" id="PIRSR604294-1"/>
    </source>
</evidence>
<accession>A0A161Z2F9</accession>
<dbReference type="EMBL" id="LWGR01000007">
    <property type="protein sequence ID" value="KZM72544.1"/>
    <property type="molecule type" value="Genomic_DNA"/>
</dbReference>
<feature type="binding site" evidence="5">
    <location>
        <position position="195"/>
    </location>
    <ligand>
        <name>Fe cation</name>
        <dbReference type="ChEBI" id="CHEBI:24875"/>
        <note>catalytic</note>
    </ligand>
</feature>
<dbReference type="OrthoDB" id="6636843at2"/>
<evidence type="ECO:0000313" key="8">
    <source>
        <dbReference type="Proteomes" id="UP000076512"/>
    </source>
</evidence>
<evidence type="ECO:0000313" key="7">
    <source>
        <dbReference type="EMBL" id="KZM72544.1"/>
    </source>
</evidence>
<feature type="binding site" evidence="5">
    <location>
        <position position="257"/>
    </location>
    <ligand>
        <name>Fe cation</name>
        <dbReference type="ChEBI" id="CHEBI:24875"/>
        <note>catalytic</note>
    </ligand>
</feature>
<comment type="similarity">
    <text evidence="1 6">Belongs to the carotenoid oxygenase family.</text>
</comment>
<dbReference type="RefSeq" id="WP_067588544.1">
    <property type="nucleotide sequence ID" value="NZ_JABMCZ010000005.1"/>
</dbReference>
<protein>
    <recommendedName>
        <fullName evidence="6">Dioxygenase</fullName>
        <ecNumber evidence="6">1.13.11.-</ecNumber>
    </recommendedName>
</protein>
<evidence type="ECO:0000256" key="6">
    <source>
        <dbReference type="RuleBase" id="RU364048"/>
    </source>
</evidence>
<keyword evidence="2 5" id="KW-0479">Metal-binding</keyword>
<gene>
    <name evidence="7" type="ORF">AWN90_27440</name>
</gene>
<evidence type="ECO:0000256" key="2">
    <source>
        <dbReference type="ARBA" id="ARBA00022723"/>
    </source>
</evidence>
<comment type="cofactor">
    <cofactor evidence="5 6">
        <name>Fe(2+)</name>
        <dbReference type="ChEBI" id="CHEBI:29033"/>
    </cofactor>
    <text evidence="5 6">Binds 1 Fe(2+) ion per subunit.</text>
</comment>
<dbReference type="STRING" id="455432.AWN90_27440"/>
<proteinExistence type="inferred from homology"/>
<keyword evidence="4 5" id="KW-0408">Iron</keyword>
<dbReference type="GO" id="GO:0016121">
    <property type="term" value="P:carotene catabolic process"/>
    <property type="evidence" value="ECO:0007669"/>
    <property type="project" value="TreeGrafter"/>
</dbReference>
<dbReference type="Proteomes" id="UP000076512">
    <property type="component" value="Unassembled WGS sequence"/>
</dbReference>
<name>A0A161Z2F9_9NOCA</name>
<feature type="binding site" evidence="5">
    <location>
        <position position="439"/>
    </location>
    <ligand>
        <name>Fe cation</name>
        <dbReference type="ChEBI" id="CHEBI:24875"/>
        <note>catalytic</note>
    </ligand>
</feature>
<dbReference type="GO" id="GO:0010436">
    <property type="term" value="F:carotenoid dioxygenase activity"/>
    <property type="evidence" value="ECO:0007669"/>
    <property type="project" value="TreeGrafter"/>
</dbReference>
<keyword evidence="6 7" id="KW-0223">Dioxygenase</keyword>
<evidence type="ECO:0000256" key="1">
    <source>
        <dbReference type="ARBA" id="ARBA00006787"/>
    </source>
</evidence>
<organism evidence="7 8">
    <name type="scientific">Nocardia terpenica</name>
    <dbReference type="NCBI Taxonomy" id="455432"/>
    <lineage>
        <taxon>Bacteria</taxon>
        <taxon>Bacillati</taxon>
        <taxon>Actinomycetota</taxon>
        <taxon>Actinomycetes</taxon>
        <taxon>Mycobacteriales</taxon>
        <taxon>Nocardiaceae</taxon>
        <taxon>Nocardia</taxon>
    </lineage>
</organism>
<dbReference type="PANTHER" id="PTHR10543:SF89">
    <property type="entry name" value="CAROTENOID 9,10(9',10')-CLEAVAGE DIOXYGENASE 1"/>
    <property type="match status" value="1"/>
</dbReference>
<dbReference type="GO" id="GO:0046872">
    <property type="term" value="F:metal ion binding"/>
    <property type="evidence" value="ECO:0007669"/>
    <property type="project" value="UniProtKB-KW"/>
</dbReference>
<reference evidence="7 8" key="1">
    <citation type="submission" date="2016-04" db="EMBL/GenBank/DDBJ databases">
        <authorList>
            <person name="Evans L.H."/>
            <person name="Alamgir A."/>
            <person name="Owens N."/>
            <person name="Weber N.D."/>
            <person name="Virtaneva K."/>
            <person name="Barbian K."/>
            <person name="Babar A."/>
            <person name="Rosenke K."/>
        </authorList>
    </citation>
    <scope>NUCLEOTIDE SEQUENCE [LARGE SCALE GENOMIC DNA]</scope>
    <source>
        <strain evidence="7 8">IFM 0406</strain>
    </source>
</reference>